<keyword evidence="2" id="KW-0472">Membrane</keyword>
<keyword evidence="2" id="KW-1133">Transmembrane helix</keyword>
<organism evidence="3 4">
    <name type="scientific">Mizuhopecten yessoensis</name>
    <name type="common">Japanese scallop</name>
    <name type="synonym">Patinopecten yessoensis</name>
    <dbReference type="NCBI Taxonomy" id="6573"/>
    <lineage>
        <taxon>Eukaryota</taxon>
        <taxon>Metazoa</taxon>
        <taxon>Spiralia</taxon>
        <taxon>Lophotrochozoa</taxon>
        <taxon>Mollusca</taxon>
        <taxon>Bivalvia</taxon>
        <taxon>Autobranchia</taxon>
        <taxon>Pteriomorphia</taxon>
        <taxon>Pectinida</taxon>
        <taxon>Pectinoidea</taxon>
        <taxon>Pectinidae</taxon>
        <taxon>Mizuhopecten</taxon>
    </lineage>
</organism>
<feature type="compositionally biased region" description="Basic and acidic residues" evidence="1">
    <location>
        <begin position="64"/>
        <end position="73"/>
    </location>
</feature>
<feature type="compositionally biased region" description="Polar residues" evidence="1">
    <location>
        <begin position="240"/>
        <end position="251"/>
    </location>
</feature>
<evidence type="ECO:0000313" key="4">
    <source>
        <dbReference type="Proteomes" id="UP000242188"/>
    </source>
</evidence>
<evidence type="ECO:0000256" key="1">
    <source>
        <dbReference type="SAM" id="MobiDB-lite"/>
    </source>
</evidence>
<accession>A0A210PY06</accession>
<feature type="region of interest" description="Disordered" evidence="1">
    <location>
        <begin position="64"/>
        <end position="130"/>
    </location>
</feature>
<keyword evidence="4" id="KW-1185">Reference proteome</keyword>
<feature type="transmembrane region" description="Helical" evidence="2">
    <location>
        <begin position="500"/>
        <end position="524"/>
    </location>
</feature>
<comment type="caution">
    <text evidence="3">The sequence shown here is derived from an EMBL/GenBank/DDBJ whole genome shotgun (WGS) entry which is preliminary data.</text>
</comment>
<proteinExistence type="predicted"/>
<name>A0A210PY06_MIZYE</name>
<dbReference type="AlphaFoldDB" id="A0A210PY06"/>
<reference evidence="3 4" key="1">
    <citation type="journal article" date="2017" name="Nat. Ecol. Evol.">
        <title>Scallop genome provides insights into evolution of bilaterian karyotype and development.</title>
        <authorList>
            <person name="Wang S."/>
            <person name="Zhang J."/>
            <person name="Jiao W."/>
            <person name="Li J."/>
            <person name="Xun X."/>
            <person name="Sun Y."/>
            <person name="Guo X."/>
            <person name="Huan P."/>
            <person name="Dong B."/>
            <person name="Zhang L."/>
            <person name="Hu X."/>
            <person name="Sun X."/>
            <person name="Wang J."/>
            <person name="Zhao C."/>
            <person name="Wang Y."/>
            <person name="Wang D."/>
            <person name="Huang X."/>
            <person name="Wang R."/>
            <person name="Lv J."/>
            <person name="Li Y."/>
            <person name="Zhang Z."/>
            <person name="Liu B."/>
            <person name="Lu W."/>
            <person name="Hui Y."/>
            <person name="Liang J."/>
            <person name="Zhou Z."/>
            <person name="Hou R."/>
            <person name="Li X."/>
            <person name="Liu Y."/>
            <person name="Li H."/>
            <person name="Ning X."/>
            <person name="Lin Y."/>
            <person name="Zhao L."/>
            <person name="Xing Q."/>
            <person name="Dou J."/>
            <person name="Li Y."/>
            <person name="Mao J."/>
            <person name="Guo H."/>
            <person name="Dou H."/>
            <person name="Li T."/>
            <person name="Mu C."/>
            <person name="Jiang W."/>
            <person name="Fu Q."/>
            <person name="Fu X."/>
            <person name="Miao Y."/>
            <person name="Liu J."/>
            <person name="Yu Q."/>
            <person name="Li R."/>
            <person name="Liao H."/>
            <person name="Li X."/>
            <person name="Kong Y."/>
            <person name="Jiang Z."/>
            <person name="Chourrout D."/>
            <person name="Li R."/>
            <person name="Bao Z."/>
        </authorList>
    </citation>
    <scope>NUCLEOTIDE SEQUENCE [LARGE SCALE GENOMIC DNA]</scope>
    <source>
        <strain evidence="3 4">PY_sf001</strain>
    </source>
</reference>
<feature type="region of interest" description="Disordered" evidence="1">
    <location>
        <begin position="226"/>
        <end position="251"/>
    </location>
</feature>
<dbReference type="Proteomes" id="UP000242188">
    <property type="component" value="Unassembled WGS sequence"/>
</dbReference>
<keyword evidence="2" id="KW-0812">Transmembrane</keyword>
<evidence type="ECO:0000256" key="2">
    <source>
        <dbReference type="SAM" id="Phobius"/>
    </source>
</evidence>
<feature type="compositionally biased region" description="Polar residues" evidence="1">
    <location>
        <begin position="78"/>
        <end position="121"/>
    </location>
</feature>
<gene>
    <name evidence="3" type="ORF">KP79_PYT14721</name>
</gene>
<protein>
    <submittedName>
        <fullName evidence="3">Uncharacterized protein</fullName>
    </submittedName>
</protein>
<evidence type="ECO:0000313" key="3">
    <source>
        <dbReference type="EMBL" id="OWF41378.1"/>
    </source>
</evidence>
<sequence>MFGVWSNLFRSLVTNHHQEPNWILHILHSHRLQSFLLLSRAIFGGHISGERSPDVRVNPVFLEKHKSDGHGPSELDSENNNEQKSSTEILANQSTGNQSASRPLGGETNSMVTKGDSQNSSRSERESLKVTNGNVLVGDIVIENGYKNQGFEGDVVTESATQRTTNQTTHGRDGEHTSVNSMVQYFDGKVTDSQLIISRNNNNESDWPDLDAITVTVVKVADPNKDLCDRDNSDPGEISVETNLPSGDVNHNTFQGDDEKNLNKVDDNFHSESNENGITSLENGDLDLKSGVLKGKEENSKEWTQVNGSEVKSVKKIKERKNSVPEHIQNCVSVDRPKGIKPILVSGVSVEEAEPTGEQSEQKSVKFSDDTVFNDGRPNKYRRDTKLVNLRDIYKGKVNSDYGLAKPNPIFLDDSGLENSLTDDEKVARNWGQVKGYVALPTCLNDNMTLSPKHEIIHNKDLRTDKSDEAIDIESVGTEEKPRYDRLIKRTIARQRRSKLIRLIFSFVTFLVVIAVVVLLVIYFGKS</sequence>
<dbReference type="EMBL" id="NEDP02005404">
    <property type="protein sequence ID" value="OWF41378.1"/>
    <property type="molecule type" value="Genomic_DNA"/>
</dbReference>
<dbReference type="OrthoDB" id="6095750at2759"/>